<reference evidence="2 3" key="1">
    <citation type="submission" date="2019-07" db="EMBL/GenBank/DDBJ databases">
        <title>Caenimonas sedimenti sp. nov., isolated from activated sludge.</title>
        <authorList>
            <person name="Xu J."/>
        </authorList>
    </citation>
    <scope>NUCLEOTIDE SEQUENCE [LARGE SCALE GENOMIC DNA]</scope>
    <source>
        <strain evidence="2 3">HX-9-20</strain>
    </source>
</reference>
<dbReference type="PANTHER" id="PTHR42815">
    <property type="entry name" value="FAD-BINDING, PUTATIVE (AFU_ORTHOLOGUE AFUA_6G07600)-RELATED"/>
    <property type="match status" value="1"/>
</dbReference>
<organism evidence="2 3">
    <name type="scientific">Caenimonas sedimenti</name>
    <dbReference type="NCBI Taxonomy" id="2596921"/>
    <lineage>
        <taxon>Bacteria</taxon>
        <taxon>Pseudomonadati</taxon>
        <taxon>Pseudomonadota</taxon>
        <taxon>Betaproteobacteria</taxon>
        <taxon>Burkholderiales</taxon>
        <taxon>Comamonadaceae</taxon>
        <taxon>Caenimonas</taxon>
    </lineage>
</organism>
<protein>
    <submittedName>
        <fullName evidence="2">Pyridoxamine 5'-phosphate oxidase family protein</fullName>
    </submittedName>
</protein>
<keyword evidence="3" id="KW-1185">Reference proteome</keyword>
<feature type="domain" description="Pyridoxamine 5'-phosphate oxidase N-terminal" evidence="1">
    <location>
        <begin position="39"/>
        <end position="158"/>
    </location>
</feature>
<evidence type="ECO:0000313" key="2">
    <source>
        <dbReference type="EMBL" id="TWO72173.1"/>
    </source>
</evidence>
<comment type="caution">
    <text evidence="2">The sequence shown here is derived from an EMBL/GenBank/DDBJ whole genome shotgun (WGS) entry which is preliminary data.</text>
</comment>
<sequence length="211" mass="23027">MADRDASGDPHHITHLDQLNALFGAVGEASLRKEVPVVHPAYRQWIEASPFAMLATSGPGGLDASPRGDPAGFVVVRDEKTLLLPERRGNNRIDSLRNIVADPRVALLFLIPGVGETLRVNGRARISIEPALLQRFVMQGQAPKCVLEIEVDTVFFQCARAMQRSGLWKAVKMRPAGVPTAGALLQALTDAGIDGEQYDRELPTRQRATLY</sequence>
<dbReference type="InterPro" id="IPR012349">
    <property type="entry name" value="Split_barrel_FMN-bd"/>
</dbReference>
<dbReference type="NCBIfam" id="TIGR04025">
    <property type="entry name" value="PPOX_FMN_DR2398"/>
    <property type="match status" value="1"/>
</dbReference>
<accession>A0A562ZUL7</accession>
<name>A0A562ZUL7_9BURK</name>
<dbReference type="InterPro" id="IPR024029">
    <property type="entry name" value="Pyridox_Oxase_FMN-dep"/>
</dbReference>
<dbReference type="PANTHER" id="PTHR42815:SF2">
    <property type="entry name" value="FAD-BINDING, PUTATIVE (AFU_ORTHOLOGUE AFUA_6G07600)-RELATED"/>
    <property type="match status" value="1"/>
</dbReference>
<dbReference type="Proteomes" id="UP000318199">
    <property type="component" value="Unassembled WGS sequence"/>
</dbReference>
<evidence type="ECO:0000313" key="3">
    <source>
        <dbReference type="Proteomes" id="UP000318199"/>
    </source>
</evidence>
<dbReference type="InterPro" id="IPR011576">
    <property type="entry name" value="Pyridox_Oxase_N"/>
</dbReference>
<evidence type="ECO:0000259" key="1">
    <source>
        <dbReference type="Pfam" id="PF01243"/>
    </source>
</evidence>
<dbReference type="AlphaFoldDB" id="A0A562ZUL7"/>
<gene>
    <name evidence="2" type="ORF">FN976_05530</name>
</gene>
<dbReference type="OrthoDB" id="9796486at2"/>
<dbReference type="Pfam" id="PF01243">
    <property type="entry name" value="PNPOx_N"/>
    <property type="match status" value="1"/>
</dbReference>
<dbReference type="EMBL" id="VOBQ01000004">
    <property type="protein sequence ID" value="TWO72173.1"/>
    <property type="molecule type" value="Genomic_DNA"/>
</dbReference>
<proteinExistence type="predicted"/>
<dbReference type="RefSeq" id="WP_145891823.1">
    <property type="nucleotide sequence ID" value="NZ_VOBQ01000004.1"/>
</dbReference>
<dbReference type="Gene3D" id="2.30.110.10">
    <property type="entry name" value="Electron Transport, Fmn-binding Protein, Chain A"/>
    <property type="match status" value="1"/>
</dbReference>
<dbReference type="SUPFAM" id="SSF50475">
    <property type="entry name" value="FMN-binding split barrel"/>
    <property type="match status" value="1"/>
</dbReference>